<keyword evidence="2" id="KW-1185">Reference proteome</keyword>
<accession>D3Q0Z6</accession>
<protein>
    <submittedName>
        <fullName evidence="1">Putative transcriptional regulator</fullName>
    </submittedName>
</protein>
<organism evidence="1 2">
    <name type="scientific">Stackebrandtia nassauensis (strain DSM 44728 / CIP 108903 / NRRL B-16338 / NBRC 102104 / LLR-40K-21)</name>
    <dbReference type="NCBI Taxonomy" id="446470"/>
    <lineage>
        <taxon>Bacteria</taxon>
        <taxon>Bacillati</taxon>
        <taxon>Actinomycetota</taxon>
        <taxon>Actinomycetes</taxon>
        <taxon>Glycomycetales</taxon>
        <taxon>Glycomycetaceae</taxon>
        <taxon>Stackebrandtia</taxon>
    </lineage>
</organism>
<dbReference type="InterPro" id="IPR036390">
    <property type="entry name" value="WH_DNA-bd_sf"/>
</dbReference>
<dbReference type="SUPFAM" id="SSF46785">
    <property type="entry name" value="Winged helix' DNA-binding domain"/>
    <property type="match status" value="1"/>
</dbReference>
<dbReference type="InterPro" id="IPR036388">
    <property type="entry name" value="WH-like_DNA-bd_sf"/>
</dbReference>
<dbReference type="Gene3D" id="1.10.10.10">
    <property type="entry name" value="Winged helix-like DNA-binding domain superfamily/Winged helix DNA-binding domain"/>
    <property type="match status" value="1"/>
</dbReference>
<dbReference type="Proteomes" id="UP000000844">
    <property type="component" value="Chromosome"/>
</dbReference>
<name>D3Q0Z6_STANL</name>
<dbReference type="PANTHER" id="PTHR38600">
    <property type="entry name" value="TRANSCRIPTIONAL REGULATORY PROTEIN"/>
    <property type="match status" value="1"/>
</dbReference>
<dbReference type="EMBL" id="CP001778">
    <property type="protein sequence ID" value="ADD43746.1"/>
    <property type="molecule type" value="Genomic_DNA"/>
</dbReference>
<dbReference type="CDD" id="cd00090">
    <property type="entry name" value="HTH_ARSR"/>
    <property type="match status" value="1"/>
</dbReference>
<dbReference type="eggNOG" id="COG0640">
    <property type="taxonomic scope" value="Bacteria"/>
</dbReference>
<dbReference type="OrthoDB" id="9788770at2"/>
<gene>
    <name evidence="1" type="ordered locus">Snas_4095</name>
</gene>
<dbReference type="RefSeq" id="WP_013019317.1">
    <property type="nucleotide sequence ID" value="NC_013947.1"/>
</dbReference>
<dbReference type="AlphaFoldDB" id="D3Q0Z6"/>
<dbReference type="Pfam" id="PF12840">
    <property type="entry name" value="HTH_20"/>
    <property type="match status" value="1"/>
</dbReference>
<dbReference type="HOGENOM" id="CLU_097480_0_0_11"/>
<dbReference type="STRING" id="446470.Snas_4095"/>
<sequence>MTSEVDVVGDTGRVRGTFSPLRRRILEELAEPASATGLAERLGETRQRVNYHLRELEKGGLVELVEQRQRRGRIERFVRATAKAVVVAPEVIGKLDAVGEDRFAVDTLLAAAASTVNDVAAMREAAETAGKRLVTFTVEAEIGFGQPSDIERFATRLADRVAELVEEFDDPQSQRRYRLRLGAYPKRQVHDKETAT</sequence>
<evidence type="ECO:0000313" key="1">
    <source>
        <dbReference type="EMBL" id="ADD43746.1"/>
    </source>
</evidence>
<evidence type="ECO:0000313" key="2">
    <source>
        <dbReference type="Proteomes" id="UP000000844"/>
    </source>
</evidence>
<dbReference type="KEGG" id="sna:Snas_4095"/>
<dbReference type="PANTHER" id="PTHR38600:SF2">
    <property type="entry name" value="SLL0088 PROTEIN"/>
    <property type="match status" value="1"/>
</dbReference>
<reference evidence="1 2" key="1">
    <citation type="journal article" date="2009" name="Stand. Genomic Sci.">
        <title>Complete genome sequence of Stackebrandtia nassauensis type strain (LLR-40K-21).</title>
        <authorList>
            <person name="Munk C."/>
            <person name="Lapidus A."/>
            <person name="Copeland A."/>
            <person name="Jando M."/>
            <person name="Mayilraj S."/>
            <person name="Glavina Del Rio T."/>
            <person name="Nolan M."/>
            <person name="Chen F."/>
            <person name="Lucas S."/>
            <person name="Tice H."/>
            <person name="Cheng J.F."/>
            <person name="Han C."/>
            <person name="Detter J.C."/>
            <person name="Bruce D."/>
            <person name="Goodwin L."/>
            <person name="Chain P."/>
            <person name="Pitluck S."/>
            <person name="Goker M."/>
            <person name="Ovchinikova G."/>
            <person name="Pati A."/>
            <person name="Ivanova N."/>
            <person name="Mavromatis K."/>
            <person name="Chen A."/>
            <person name="Palaniappan K."/>
            <person name="Land M."/>
            <person name="Hauser L."/>
            <person name="Chang Y.J."/>
            <person name="Jeffries C.D."/>
            <person name="Bristow J."/>
            <person name="Eisen J.A."/>
            <person name="Markowitz V."/>
            <person name="Hugenholtz P."/>
            <person name="Kyrpides N.C."/>
            <person name="Klenk H.P."/>
        </authorList>
    </citation>
    <scope>NUCLEOTIDE SEQUENCE [LARGE SCALE GENOMIC DNA]</scope>
    <source>
        <strain evidence="2">DSM 44728 / CIP 108903 / NRRL B-16338 / NBRC 102104 / LLR-40K-21</strain>
    </source>
</reference>
<dbReference type="InterPro" id="IPR011991">
    <property type="entry name" value="ArsR-like_HTH"/>
</dbReference>
<proteinExistence type="predicted"/>